<sequence length="995" mass="107593">EIERSPSPLPPQKTTTTTAMTTSVHDTPHTTSHSVQAHVQPMKPAAKPQDLKLAPAGLGVPAIQEIQATPVDPTRDMDEFYVDGRPVTLPADSAESDRRAVSHSTDQRRSRPLVRYDSTEVSNLSYEDELAEEERIREIESKFAMYAENVLHAGYRQHVCPLCSQDTPAGKTCTDCSLVVCAHCGGVDHTRKLWMCAMCAVRRELQTLTDLRARRKERALRSAPVVSAHETAQSRVHPKQTVSEPPRLAFVEDREREPSQLVAPAAIPGKARKSRKTVHAEDEDSGGETSPSSDEEDYPDEIIEAPTAPSLSIDEVERERERQEAIGSDVLHQIQMFGESANDEFDVTWATRTLESSTARMMTPSAAITVPSSTTVATSTVTVRAIARPVEAVAGRGHHQPSVAVPVSRAPEPEPRAYQSPLDFGPSSSSGEDGRPSRKNPFLSPDEDTIDLDLNSDTEHGDEMGDRSRMEEDDIDYAQAAKYYHNQPFYTHRPGPVYTIPEDDEEDDVMQPGARNLIDRKRLDSSDEEDRIVAQVSGLGQRTLRVKTREQLSSAGEIADEFVLATSAQQLPRRTAAASTASSSMYQPVISATAVSHTQYSGASTGDAADKMGGVVPARGRDITSVVSSQQYYNQQKNLQQQQLIGAVHHQALSLLASQDAALSAAYSGAISPLSPPISPVSSSLEPVRSAPPPPQSTSEQRTEQVYSDIRHSPPESSLSKYALYGTSAEELPPATTMEQRRAPVLVLKPTSPDGPMEMVVRPVQAMVGQPSSYSGTIPIDELQRRLYQPAVTSTQYSYSFPTTSTYVSQQSYIPKGITPVSTTTDVATSTAAAATAAAAAAKKAKNRIYADWSPINDLSPIIDVSPSTENVAEGAELVSDSSSYDNLKKLQQGAVGPNRFVSGVSGGISAGTLQQSTEEDDAFVSKLKRSPAMILSGERVGQSAPPDLVGMAQYPHVATVGKQHLPASANPFIDSNLAHIATSRQRDVSLIFAC</sequence>
<dbReference type="Proteomes" id="UP000887566">
    <property type="component" value="Unplaced"/>
</dbReference>
<proteinExistence type="predicted"/>
<feature type="compositionally biased region" description="Acidic residues" evidence="1">
    <location>
        <begin position="445"/>
        <end position="456"/>
    </location>
</feature>
<evidence type="ECO:0000313" key="4">
    <source>
        <dbReference type="WBParaSite" id="PSAMB.scaffold352size55051.g5139.t1"/>
    </source>
</evidence>
<feature type="domain" description="FYVE-type zinc finger" evidence="2">
    <location>
        <begin position="129"/>
        <end position="207"/>
    </location>
</feature>
<name>A0A914WA50_9BILA</name>
<feature type="region of interest" description="Disordered" evidence="1">
    <location>
        <begin position="392"/>
        <end position="470"/>
    </location>
</feature>
<accession>A0A914WA50</accession>
<feature type="region of interest" description="Disordered" evidence="1">
    <location>
        <begin position="677"/>
        <end position="718"/>
    </location>
</feature>
<feature type="region of interest" description="Disordered" evidence="1">
    <location>
        <begin position="219"/>
        <end position="299"/>
    </location>
</feature>
<feature type="compositionally biased region" description="Basic and acidic residues" evidence="1">
    <location>
        <begin position="457"/>
        <end position="470"/>
    </location>
</feature>
<keyword evidence="3" id="KW-1185">Reference proteome</keyword>
<feature type="compositionally biased region" description="Basic and acidic residues" evidence="1">
    <location>
        <begin position="95"/>
        <end position="109"/>
    </location>
</feature>
<evidence type="ECO:0000259" key="2">
    <source>
        <dbReference type="Pfam" id="PF02318"/>
    </source>
</evidence>
<evidence type="ECO:0000256" key="1">
    <source>
        <dbReference type="SAM" id="MobiDB-lite"/>
    </source>
</evidence>
<dbReference type="AlphaFoldDB" id="A0A914WA50"/>
<dbReference type="SUPFAM" id="SSF57903">
    <property type="entry name" value="FYVE/PHD zinc finger"/>
    <property type="match status" value="1"/>
</dbReference>
<feature type="region of interest" description="Disordered" evidence="1">
    <location>
        <begin position="1"/>
        <end position="46"/>
    </location>
</feature>
<dbReference type="WBParaSite" id="PSAMB.scaffold352size55051.g5139.t1">
    <property type="protein sequence ID" value="PSAMB.scaffold352size55051.g5139.t1"/>
    <property type="gene ID" value="PSAMB.scaffold352size55051.g5139"/>
</dbReference>
<dbReference type="Pfam" id="PF02318">
    <property type="entry name" value="FYVE_2"/>
    <property type="match status" value="1"/>
</dbReference>
<protein>
    <submittedName>
        <fullName evidence="4">FYVE-type zinc finger domain-containing protein</fullName>
    </submittedName>
</protein>
<dbReference type="InterPro" id="IPR041282">
    <property type="entry name" value="FYVE_2"/>
</dbReference>
<feature type="compositionally biased region" description="Polar residues" evidence="1">
    <location>
        <begin position="23"/>
        <end position="37"/>
    </location>
</feature>
<feature type="region of interest" description="Disordered" evidence="1">
    <location>
        <begin position="87"/>
        <end position="113"/>
    </location>
</feature>
<dbReference type="InterPro" id="IPR013083">
    <property type="entry name" value="Znf_RING/FYVE/PHD"/>
</dbReference>
<evidence type="ECO:0000313" key="3">
    <source>
        <dbReference type="Proteomes" id="UP000887566"/>
    </source>
</evidence>
<reference evidence="4" key="1">
    <citation type="submission" date="2022-11" db="UniProtKB">
        <authorList>
            <consortium name="WormBaseParasite"/>
        </authorList>
    </citation>
    <scope>IDENTIFICATION</scope>
</reference>
<organism evidence="3 4">
    <name type="scientific">Plectus sambesii</name>
    <dbReference type="NCBI Taxonomy" id="2011161"/>
    <lineage>
        <taxon>Eukaryota</taxon>
        <taxon>Metazoa</taxon>
        <taxon>Ecdysozoa</taxon>
        <taxon>Nematoda</taxon>
        <taxon>Chromadorea</taxon>
        <taxon>Plectida</taxon>
        <taxon>Plectina</taxon>
        <taxon>Plectoidea</taxon>
        <taxon>Plectidae</taxon>
        <taxon>Plectus</taxon>
    </lineage>
</organism>
<feature type="compositionally biased region" description="Polar residues" evidence="1">
    <location>
        <begin position="697"/>
        <end position="706"/>
    </location>
</feature>
<dbReference type="InterPro" id="IPR011011">
    <property type="entry name" value="Znf_FYVE_PHD"/>
</dbReference>
<dbReference type="Gene3D" id="3.30.40.10">
    <property type="entry name" value="Zinc/RING finger domain, C3HC4 (zinc finger)"/>
    <property type="match status" value="1"/>
</dbReference>